<feature type="region of interest" description="Disordered" evidence="1">
    <location>
        <begin position="1"/>
        <end position="31"/>
    </location>
</feature>
<dbReference type="OrthoDB" id="414730at2759"/>
<feature type="domain" description="Reverse transcriptase" evidence="2">
    <location>
        <begin position="394"/>
        <end position="608"/>
    </location>
</feature>
<dbReference type="CDD" id="cd01650">
    <property type="entry name" value="RT_nLTR_like"/>
    <property type="match status" value="1"/>
</dbReference>
<organism evidence="3 4">
    <name type="scientific">Brachionus calyciflorus</name>
    <dbReference type="NCBI Taxonomy" id="104777"/>
    <lineage>
        <taxon>Eukaryota</taxon>
        <taxon>Metazoa</taxon>
        <taxon>Spiralia</taxon>
        <taxon>Gnathifera</taxon>
        <taxon>Rotifera</taxon>
        <taxon>Eurotatoria</taxon>
        <taxon>Monogononta</taxon>
        <taxon>Pseudotrocha</taxon>
        <taxon>Ploima</taxon>
        <taxon>Brachionidae</taxon>
        <taxon>Brachionus</taxon>
    </lineage>
</organism>
<dbReference type="Proteomes" id="UP000663879">
    <property type="component" value="Unassembled WGS sequence"/>
</dbReference>
<dbReference type="InterPro" id="IPR000477">
    <property type="entry name" value="RT_dom"/>
</dbReference>
<protein>
    <recommendedName>
        <fullName evidence="2">Reverse transcriptase domain-containing protein</fullName>
    </recommendedName>
</protein>
<dbReference type="InterPro" id="IPR036691">
    <property type="entry name" value="Endo/exonu/phosph_ase_sf"/>
</dbReference>
<dbReference type="SUPFAM" id="SSF56672">
    <property type="entry name" value="DNA/RNA polymerases"/>
    <property type="match status" value="1"/>
</dbReference>
<keyword evidence="4" id="KW-1185">Reference proteome</keyword>
<evidence type="ECO:0000259" key="2">
    <source>
        <dbReference type="PROSITE" id="PS50878"/>
    </source>
</evidence>
<sequence>MPISSSTNSNFDNVSAQSNKKKPCSSTSSSFSFNSKNINVYSSQTIDFGQDFSKSQSFQPIILDDSYSNSFYKNDYYYKIRLDRSRHGGGLIVFIRNSLTLTKSYFPENMELISFQIRLNKQLYNFVHPYRAPNLNESVFFDQLEDFIVGDLNSDYNNKKHLIKQFVEHNDLVKFVSKPTKISTKYNKKSNTTKRSSTLIDILLRNGDLVDSTDTIDCPFSDHHFLIAKLNFKKAPNESKKIESQNRKINLKNYNQFHWYDDDLLRLKHQKNSAFKRFVRTQSNDDKRIYEYFNNSFNKYNDEKLIEYFRDKSMSDFKKSKKFWQFYSTKINIKSDKSNSNPISQIKVNGKLHDDKNEVCNIFNGFFTSITPTSMKAGIPTKIFQNSSKKLKNFSILTSSIPNEWKTAVVTPLFKKKGSNEDLNNYRGISILPPVAKLFENLIHKQILQHLNKNNIISDDQHGFRANHSCESALNEIVSEINKLRSKRLIGLLLFIEFKKAFDTVDSQLLLLKLKKYGFSTTAINLLKSYFKNRVQLVKIDEFISNPNLIKLGVPQGSVLGPFLFLISINDIVNYLNNLTVKLFADDTTILLTENNIEKLIEYINFIR</sequence>
<dbReference type="Gene3D" id="3.60.10.10">
    <property type="entry name" value="Endonuclease/exonuclease/phosphatase"/>
    <property type="match status" value="1"/>
</dbReference>
<proteinExistence type="predicted"/>
<dbReference type="EMBL" id="CAJNOC010000823">
    <property type="protein sequence ID" value="CAF0807126.1"/>
    <property type="molecule type" value="Genomic_DNA"/>
</dbReference>
<dbReference type="SUPFAM" id="SSF56219">
    <property type="entry name" value="DNase I-like"/>
    <property type="match status" value="1"/>
</dbReference>
<dbReference type="Pfam" id="PF00078">
    <property type="entry name" value="RVT_1"/>
    <property type="match status" value="1"/>
</dbReference>
<dbReference type="PROSITE" id="PS50878">
    <property type="entry name" value="RT_POL"/>
    <property type="match status" value="1"/>
</dbReference>
<reference evidence="3" key="1">
    <citation type="submission" date="2021-02" db="EMBL/GenBank/DDBJ databases">
        <authorList>
            <person name="Nowell W R."/>
        </authorList>
    </citation>
    <scope>NUCLEOTIDE SEQUENCE</scope>
    <source>
        <strain evidence="3">Ploen Becks lab</strain>
    </source>
</reference>
<accession>A0A813T616</accession>
<feature type="compositionally biased region" description="Polar residues" evidence="1">
    <location>
        <begin position="1"/>
        <end position="17"/>
    </location>
</feature>
<dbReference type="InterPro" id="IPR043502">
    <property type="entry name" value="DNA/RNA_pol_sf"/>
</dbReference>
<evidence type="ECO:0000313" key="3">
    <source>
        <dbReference type="EMBL" id="CAF0807126.1"/>
    </source>
</evidence>
<evidence type="ECO:0000313" key="4">
    <source>
        <dbReference type="Proteomes" id="UP000663879"/>
    </source>
</evidence>
<dbReference type="AlphaFoldDB" id="A0A813T616"/>
<name>A0A813T616_9BILA</name>
<dbReference type="PANTHER" id="PTHR33332">
    <property type="entry name" value="REVERSE TRANSCRIPTASE DOMAIN-CONTAINING PROTEIN"/>
    <property type="match status" value="1"/>
</dbReference>
<comment type="caution">
    <text evidence="3">The sequence shown here is derived from an EMBL/GenBank/DDBJ whole genome shotgun (WGS) entry which is preliminary data.</text>
</comment>
<gene>
    <name evidence="3" type="ORF">OXX778_LOCUS6778</name>
</gene>
<evidence type="ECO:0000256" key="1">
    <source>
        <dbReference type="SAM" id="MobiDB-lite"/>
    </source>
</evidence>